<accession>A0A9J2PCV4</accession>
<protein>
    <recommendedName>
        <fullName evidence="6">L-serine ammonia-lyase</fullName>
        <ecNumber evidence="6">4.3.1.17</ecNumber>
    </recommendedName>
</protein>
<evidence type="ECO:0000256" key="7">
    <source>
        <dbReference type="ARBA" id="ARBA00022842"/>
    </source>
</evidence>
<evidence type="ECO:0000256" key="5">
    <source>
        <dbReference type="ARBA" id="ARBA00010869"/>
    </source>
</evidence>
<evidence type="ECO:0000256" key="6">
    <source>
        <dbReference type="ARBA" id="ARBA00012093"/>
    </source>
</evidence>
<dbReference type="GO" id="GO:0000287">
    <property type="term" value="F:magnesium ion binding"/>
    <property type="evidence" value="ECO:0007669"/>
    <property type="project" value="TreeGrafter"/>
</dbReference>
<evidence type="ECO:0000256" key="2">
    <source>
        <dbReference type="ARBA" id="ARBA00001933"/>
    </source>
</evidence>
<dbReference type="Pfam" id="PF00291">
    <property type="entry name" value="PALP"/>
    <property type="match status" value="1"/>
</dbReference>
<comment type="cofactor">
    <cofactor evidence="1">
        <name>Ca(2+)</name>
        <dbReference type="ChEBI" id="CHEBI:29108"/>
    </cofactor>
</comment>
<dbReference type="InterPro" id="IPR001926">
    <property type="entry name" value="TrpB-like_PALP"/>
</dbReference>
<dbReference type="PANTHER" id="PTHR43050:SF1">
    <property type="entry name" value="SERINE RACEMASE"/>
    <property type="match status" value="1"/>
</dbReference>
<feature type="domain" description="Tryptophan synthase beta chain-like PALP" evidence="11">
    <location>
        <begin position="16"/>
        <end position="307"/>
    </location>
</feature>
<dbReference type="GO" id="GO:0070179">
    <property type="term" value="P:D-serine biosynthetic process"/>
    <property type="evidence" value="ECO:0007669"/>
    <property type="project" value="TreeGrafter"/>
</dbReference>
<keyword evidence="12" id="KW-1185">Reference proteome</keyword>
<evidence type="ECO:0000313" key="13">
    <source>
        <dbReference type="WBParaSite" id="ALUE_0000752101-mRNA-1"/>
    </source>
</evidence>
<evidence type="ECO:0000256" key="8">
    <source>
        <dbReference type="ARBA" id="ARBA00022898"/>
    </source>
</evidence>
<dbReference type="GO" id="GO:0003941">
    <property type="term" value="F:L-serine ammonia-lyase activity"/>
    <property type="evidence" value="ECO:0007669"/>
    <property type="project" value="UniProtKB-EC"/>
</dbReference>
<evidence type="ECO:0000256" key="3">
    <source>
        <dbReference type="ARBA" id="ARBA00001936"/>
    </source>
</evidence>
<comment type="cofactor">
    <cofactor evidence="4">
        <name>Mg(2+)</name>
        <dbReference type="ChEBI" id="CHEBI:18420"/>
    </cofactor>
</comment>
<evidence type="ECO:0000313" key="12">
    <source>
        <dbReference type="Proteomes" id="UP000036681"/>
    </source>
</evidence>
<dbReference type="PANTHER" id="PTHR43050">
    <property type="entry name" value="SERINE / THREONINE RACEMASE FAMILY MEMBER"/>
    <property type="match status" value="1"/>
</dbReference>
<evidence type="ECO:0000259" key="11">
    <source>
        <dbReference type="Pfam" id="PF00291"/>
    </source>
</evidence>
<evidence type="ECO:0000256" key="1">
    <source>
        <dbReference type="ARBA" id="ARBA00001913"/>
    </source>
</evidence>
<keyword evidence="8" id="KW-0663">Pyridoxal phosphate</keyword>
<sequence length="319" mass="34984">MSFKFEDILTAYDRIRPMVHKTPIMRSKFIDELSGKNVFFKCEHLQKTGSFKARGAANAINILIDEKKSEFSVITHSSGNHGQALAWAAMQYGVPCTVVVPNDAPSSKLAAMRAYGATLVECDPIERKSTVAKLCSAAVYEFVDPHDDYRVMAGQGTVAMEFLEQVPHLDAILIPVGGGGLVSGIAVAVAELNPKIKVFCVEPEGKRLEDSLKSGERLWDQNAGPIDTIADGIRVLRVGTKCFPEIMRCCERTVLTVDNEEIVRAMELIYSRLKQVIEPTAAVTLAALLKYDDLLSSYQKIGLILCGGNVDLKCLPFSR</sequence>
<dbReference type="GO" id="GO:0005524">
    <property type="term" value="F:ATP binding"/>
    <property type="evidence" value="ECO:0007669"/>
    <property type="project" value="TreeGrafter"/>
</dbReference>
<dbReference type="GO" id="GO:0018114">
    <property type="term" value="F:threonine racemase activity"/>
    <property type="evidence" value="ECO:0007669"/>
    <property type="project" value="TreeGrafter"/>
</dbReference>
<dbReference type="PROSITE" id="PS00165">
    <property type="entry name" value="DEHYDRATASE_SER_THR"/>
    <property type="match status" value="1"/>
</dbReference>
<keyword evidence="9" id="KW-0456">Lyase</keyword>
<organism evidence="12 13">
    <name type="scientific">Ascaris lumbricoides</name>
    <name type="common">Giant roundworm</name>
    <dbReference type="NCBI Taxonomy" id="6252"/>
    <lineage>
        <taxon>Eukaryota</taxon>
        <taxon>Metazoa</taxon>
        <taxon>Ecdysozoa</taxon>
        <taxon>Nematoda</taxon>
        <taxon>Chromadorea</taxon>
        <taxon>Rhabditida</taxon>
        <taxon>Spirurina</taxon>
        <taxon>Ascaridomorpha</taxon>
        <taxon>Ascaridoidea</taxon>
        <taxon>Ascarididae</taxon>
        <taxon>Ascaris</taxon>
    </lineage>
</organism>
<dbReference type="FunFam" id="3.40.50.1100:FF:000007">
    <property type="entry name" value="L-threonine dehydratase catabolic TdcB"/>
    <property type="match status" value="1"/>
</dbReference>
<dbReference type="SUPFAM" id="SSF53686">
    <property type="entry name" value="Tryptophan synthase beta subunit-like PLP-dependent enzymes"/>
    <property type="match status" value="1"/>
</dbReference>
<dbReference type="AlphaFoldDB" id="A0A9J2PCV4"/>
<dbReference type="WBParaSite" id="ALUE_0000752101-mRNA-1">
    <property type="protein sequence ID" value="ALUE_0000752101-mRNA-1"/>
    <property type="gene ID" value="ALUE_0000752101"/>
</dbReference>
<keyword evidence="7" id="KW-0460">Magnesium</keyword>
<comment type="similarity">
    <text evidence="5">Belongs to the serine/threonine dehydratase family.</text>
</comment>
<dbReference type="Gene3D" id="3.40.50.1100">
    <property type="match status" value="2"/>
</dbReference>
<dbReference type="Proteomes" id="UP000036681">
    <property type="component" value="Unplaced"/>
</dbReference>
<evidence type="ECO:0000256" key="4">
    <source>
        <dbReference type="ARBA" id="ARBA00001946"/>
    </source>
</evidence>
<comment type="cofactor">
    <cofactor evidence="3">
        <name>Mn(2+)</name>
        <dbReference type="ChEBI" id="CHEBI:29035"/>
    </cofactor>
</comment>
<evidence type="ECO:0000256" key="9">
    <source>
        <dbReference type="ARBA" id="ARBA00023239"/>
    </source>
</evidence>
<dbReference type="GO" id="GO:0030378">
    <property type="term" value="F:serine racemase activity"/>
    <property type="evidence" value="ECO:0007669"/>
    <property type="project" value="TreeGrafter"/>
</dbReference>
<dbReference type="InterPro" id="IPR000634">
    <property type="entry name" value="Ser/Thr_deHydtase_PyrdxlP-BS"/>
</dbReference>
<dbReference type="GO" id="GO:0030170">
    <property type="term" value="F:pyridoxal phosphate binding"/>
    <property type="evidence" value="ECO:0007669"/>
    <property type="project" value="InterPro"/>
</dbReference>
<evidence type="ECO:0000256" key="10">
    <source>
        <dbReference type="ARBA" id="ARBA00049406"/>
    </source>
</evidence>
<dbReference type="InterPro" id="IPR036052">
    <property type="entry name" value="TrpB-like_PALP_sf"/>
</dbReference>
<comment type="cofactor">
    <cofactor evidence="2">
        <name>pyridoxal 5'-phosphate</name>
        <dbReference type="ChEBI" id="CHEBI:597326"/>
    </cofactor>
</comment>
<reference evidence="13" key="1">
    <citation type="submission" date="2023-03" db="UniProtKB">
        <authorList>
            <consortium name="WormBaseParasite"/>
        </authorList>
    </citation>
    <scope>IDENTIFICATION</scope>
</reference>
<comment type="catalytic activity">
    <reaction evidence="10">
        <text>L-serine = pyruvate + NH4(+)</text>
        <dbReference type="Rhea" id="RHEA:19169"/>
        <dbReference type="ChEBI" id="CHEBI:15361"/>
        <dbReference type="ChEBI" id="CHEBI:28938"/>
        <dbReference type="ChEBI" id="CHEBI:33384"/>
        <dbReference type="EC" id="4.3.1.17"/>
    </reaction>
</comment>
<proteinExistence type="inferred from homology"/>
<dbReference type="EC" id="4.3.1.17" evidence="6"/>
<dbReference type="CDD" id="cd01562">
    <property type="entry name" value="Thr-dehyd"/>
    <property type="match status" value="1"/>
</dbReference>
<name>A0A9J2PCV4_ASCLU</name>